<organism evidence="3 4">
    <name type="scientific">Paenibacillus vulneris</name>
    <dbReference type="NCBI Taxonomy" id="1133364"/>
    <lineage>
        <taxon>Bacteria</taxon>
        <taxon>Bacillati</taxon>
        <taxon>Bacillota</taxon>
        <taxon>Bacilli</taxon>
        <taxon>Bacillales</taxon>
        <taxon>Paenibacillaceae</taxon>
        <taxon>Paenibacillus</taxon>
    </lineage>
</organism>
<sequence length="293" mass="32158">MTQPQAELVLDLKATLGEGPCWDSRSGTLYWVDIKQNQLHAYCPEQGTNRTITLDQMVGAVVPRQEGGLVLALQHGFYLLDWETEQLTFIDDPESDKTENRFNDGKCDAAGRFWAGTLSFDEKEPIAALYVLEKDRRVRKVLDGITVSNGLGWSPDGGTMYYIDSPTKKVVAYDYDVESGSLGQARTVVTIPEGGGFPDGMTVDAEGMLWVAQWGGWQVSRWNPQTGEQIGKISLPAARVTSCTFGGERLDELYITTARTGLSEEELAKQPHAGGVFRVKPGVVGLPTRMYGG</sequence>
<dbReference type="RefSeq" id="WP_345586476.1">
    <property type="nucleotide sequence ID" value="NZ_BAABJG010000004.1"/>
</dbReference>
<dbReference type="Proteomes" id="UP001597180">
    <property type="component" value="Unassembled WGS sequence"/>
</dbReference>
<dbReference type="Pfam" id="PF08450">
    <property type="entry name" value="SGL"/>
    <property type="match status" value="1"/>
</dbReference>
<feature type="domain" description="SMP-30/Gluconolactonase/LRE-like region" evidence="2">
    <location>
        <begin position="16"/>
        <end position="259"/>
    </location>
</feature>
<dbReference type="Gene3D" id="2.120.10.30">
    <property type="entry name" value="TolB, C-terminal domain"/>
    <property type="match status" value="1"/>
</dbReference>
<dbReference type="PANTHER" id="PTHR10907:SF47">
    <property type="entry name" value="REGUCALCIN"/>
    <property type="match status" value="1"/>
</dbReference>
<dbReference type="GO" id="GO:0016787">
    <property type="term" value="F:hydrolase activity"/>
    <property type="evidence" value="ECO:0007669"/>
    <property type="project" value="UniProtKB-KW"/>
</dbReference>
<dbReference type="EMBL" id="JBHTLU010000045">
    <property type="protein sequence ID" value="MFD1224452.1"/>
    <property type="molecule type" value="Genomic_DNA"/>
</dbReference>
<reference evidence="4" key="1">
    <citation type="journal article" date="2019" name="Int. J. Syst. Evol. Microbiol.">
        <title>The Global Catalogue of Microorganisms (GCM) 10K type strain sequencing project: providing services to taxonomists for standard genome sequencing and annotation.</title>
        <authorList>
            <consortium name="The Broad Institute Genomics Platform"/>
            <consortium name="The Broad Institute Genome Sequencing Center for Infectious Disease"/>
            <person name="Wu L."/>
            <person name="Ma J."/>
        </authorList>
    </citation>
    <scope>NUCLEOTIDE SEQUENCE [LARGE SCALE GENOMIC DNA]</scope>
    <source>
        <strain evidence="4">CCUG 53270</strain>
    </source>
</reference>
<evidence type="ECO:0000256" key="1">
    <source>
        <dbReference type="ARBA" id="ARBA00008853"/>
    </source>
</evidence>
<dbReference type="InterPro" id="IPR013658">
    <property type="entry name" value="SGL"/>
</dbReference>
<comment type="similarity">
    <text evidence="1">Belongs to the SMP-30/CGR1 family.</text>
</comment>
<gene>
    <name evidence="3" type="ORF">ACFQ4B_30525</name>
</gene>
<evidence type="ECO:0000313" key="3">
    <source>
        <dbReference type="EMBL" id="MFD1224452.1"/>
    </source>
</evidence>
<keyword evidence="4" id="KW-1185">Reference proteome</keyword>
<keyword evidence="3" id="KW-0378">Hydrolase</keyword>
<evidence type="ECO:0000313" key="4">
    <source>
        <dbReference type="Proteomes" id="UP001597180"/>
    </source>
</evidence>
<dbReference type="PRINTS" id="PR01790">
    <property type="entry name" value="SMP30FAMILY"/>
</dbReference>
<comment type="caution">
    <text evidence="3">The sequence shown here is derived from an EMBL/GenBank/DDBJ whole genome shotgun (WGS) entry which is preliminary data.</text>
</comment>
<dbReference type="InterPro" id="IPR005511">
    <property type="entry name" value="SMP-30"/>
</dbReference>
<accession>A0ABW3UVF0</accession>
<dbReference type="SUPFAM" id="SSF63829">
    <property type="entry name" value="Calcium-dependent phosphotriesterase"/>
    <property type="match status" value="1"/>
</dbReference>
<dbReference type="PANTHER" id="PTHR10907">
    <property type="entry name" value="REGUCALCIN"/>
    <property type="match status" value="1"/>
</dbReference>
<name>A0ABW3UVF0_9BACL</name>
<dbReference type="InterPro" id="IPR011042">
    <property type="entry name" value="6-blade_b-propeller_TolB-like"/>
</dbReference>
<proteinExistence type="inferred from homology"/>
<protein>
    <submittedName>
        <fullName evidence="3">SMP-30/gluconolactonase/LRE family protein</fullName>
        <ecNumber evidence="3">3.1.1.99</ecNumber>
    </submittedName>
</protein>
<dbReference type="EC" id="3.1.1.99" evidence="3"/>
<evidence type="ECO:0000259" key="2">
    <source>
        <dbReference type="Pfam" id="PF08450"/>
    </source>
</evidence>